<evidence type="ECO:0000313" key="2">
    <source>
        <dbReference type="EMBL" id="GMG98834.1"/>
    </source>
</evidence>
<proteinExistence type="predicted"/>
<name>A0AAD3RX05_NEPGR</name>
<gene>
    <name evidence="2" type="ORF">Nepgr_000674</name>
</gene>
<dbReference type="Proteomes" id="UP001279734">
    <property type="component" value="Unassembled WGS sequence"/>
</dbReference>
<evidence type="ECO:0000256" key="1">
    <source>
        <dbReference type="SAM" id="Phobius"/>
    </source>
</evidence>
<accession>A0AAD3RX05</accession>
<evidence type="ECO:0000313" key="3">
    <source>
        <dbReference type="Proteomes" id="UP001279734"/>
    </source>
</evidence>
<keyword evidence="1" id="KW-0472">Membrane</keyword>
<reference evidence="2" key="1">
    <citation type="submission" date="2023-05" db="EMBL/GenBank/DDBJ databases">
        <title>Nepenthes gracilis genome sequencing.</title>
        <authorList>
            <person name="Fukushima K."/>
        </authorList>
    </citation>
    <scope>NUCLEOTIDE SEQUENCE</scope>
    <source>
        <strain evidence="2">SING2019-196</strain>
    </source>
</reference>
<protein>
    <submittedName>
        <fullName evidence="2">Uncharacterized protein</fullName>
    </submittedName>
</protein>
<organism evidence="2 3">
    <name type="scientific">Nepenthes gracilis</name>
    <name type="common">Slender pitcher plant</name>
    <dbReference type="NCBI Taxonomy" id="150966"/>
    <lineage>
        <taxon>Eukaryota</taxon>
        <taxon>Viridiplantae</taxon>
        <taxon>Streptophyta</taxon>
        <taxon>Embryophyta</taxon>
        <taxon>Tracheophyta</taxon>
        <taxon>Spermatophyta</taxon>
        <taxon>Magnoliopsida</taxon>
        <taxon>eudicotyledons</taxon>
        <taxon>Gunneridae</taxon>
        <taxon>Pentapetalae</taxon>
        <taxon>Caryophyllales</taxon>
        <taxon>Nepenthaceae</taxon>
        <taxon>Nepenthes</taxon>
    </lineage>
</organism>
<keyword evidence="1" id="KW-0812">Transmembrane</keyword>
<keyword evidence="1" id="KW-1133">Transmembrane helix</keyword>
<dbReference type="EMBL" id="BSYO01000001">
    <property type="protein sequence ID" value="GMG98834.1"/>
    <property type="molecule type" value="Genomic_DNA"/>
</dbReference>
<sequence>MKHIYLAKLRERCVTYYYMYAEEKSGVLLYGGLIFIAFVCNLQANRGFSDSRLCLPHTHAPTEASPWTTVKGILQEEWAGGASKRCPLFRILAIPTGLHYPFYSALAFLFSDDGT</sequence>
<comment type="caution">
    <text evidence="2">The sequence shown here is derived from an EMBL/GenBank/DDBJ whole genome shotgun (WGS) entry which is preliminary data.</text>
</comment>
<dbReference type="AlphaFoldDB" id="A0AAD3RX05"/>
<keyword evidence="3" id="KW-1185">Reference proteome</keyword>
<feature type="transmembrane region" description="Helical" evidence="1">
    <location>
        <begin position="27"/>
        <end position="44"/>
    </location>
</feature>